<dbReference type="InterPro" id="IPR003409">
    <property type="entry name" value="MORN"/>
</dbReference>
<dbReference type="AlphaFoldDB" id="A0A9D9NPA6"/>
<dbReference type="Gene3D" id="2.20.110.10">
    <property type="entry name" value="Histone H3 K4-specific methyltransferase SET7/9 N-terminal domain"/>
    <property type="match status" value="2"/>
</dbReference>
<comment type="caution">
    <text evidence="3">The sequence shown here is derived from an EMBL/GenBank/DDBJ whole genome shotgun (WGS) entry which is preliminary data.</text>
</comment>
<accession>A0A9D9NPA6</accession>
<evidence type="ECO:0000313" key="4">
    <source>
        <dbReference type="Proteomes" id="UP000823769"/>
    </source>
</evidence>
<evidence type="ECO:0000313" key="3">
    <source>
        <dbReference type="EMBL" id="MBO8480408.1"/>
    </source>
</evidence>
<reference evidence="3" key="2">
    <citation type="journal article" date="2021" name="PeerJ">
        <title>Extensive microbial diversity within the chicken gut microbiome revealed by metagenomics and culture.</title>
        <authorList>
            <person name="Gilroy R."/>
            <person name="Ravi A."/>
            <person name="Getino M."/>
            <person name="Pursley I."/>
            <person name="Horton D.L."/>
            <person name="Alikhan N.F."/>
            <person name="Baker D."/>
            <person name="Gharbi K."/>
            <person name="Hall N."/>
            <person name="Watson M."/>
            <person name="Adriaenssens E.M."/>
            <person name="Foster-Nyarko E."/>
            <person name="Jarju S."/>
            <person name="Secka A."/>
            <person name="Antonio M."/>
            <person name="Oren A."/>
            <person name="Chaudhuri R.R."/>
            <person name="La Ragione R."/>
            <person name="Hildebrand F."/>
            <person name="Pallen M.J."/>
        </authorList>
    </citation>
    <scope>NUCLEOTIDE SEQUENCE</scope>
    <source>
        <strain evidence="3">B3-1481</strain>
    </source>
</reference>
<dbReference type="PANTHER" id="PTHR43215:SF14">
    <property type="entry name" value="RADIAL SPOKE HEAD 1 HOMOLOG"/>
    <property type="match status" value="1"/>
</dbReference>
<gene>
    <name evidence="3" type="ORF">IAB76_04780</name>
</gene>
<evidence type="ECO:0000256" key="1">
    <source>
        <dbReference type="ARBA" id="ARBA00022737"/>
    </source>
</evidence>
<organism evidence="3 4">
    <name type="scientific">Candidatus Cryptobacteroides avistercoris</name>
    <dbReference type="NCBI Taxonomy" id="2840758"/>
    <lineage>
        <taxon>Bacteria</taxon>
        <taxon>Pseudomonadati</taxon>
        <taxon>Bacteroidota</taxon>
        <taxon>Bacteroidia</taxon>
        <taxon>Bacteroidales</taxon>
        <taxon>Candidatus Cryptobacteroides</taxon>
    </lineage>
</organism>
<dbReference type="SUPFAM" id="SSF82185">
    <property type="entry name" value="Histone H3 K4-specific methyltransferase SET7/9 N-terminal domain"/>
    <property type="match status" value="2"/>
</dbReference>
<feature type="chain" id="PRO_5038649250" description="BACON domain-containing protein" evidence="2">
    <location>
        <begin position="23"/>
        <end position="877"/>
    </location>
</feature>
<proteinExistence type="predicted"/>
<keyword evidence="2" id="KW-0732">Signal</keyword>
<keyword evidence="1" id="KW-0677">Repeat</keyword>
<dbReference type="Proteomes" id="UP000823769">
    <property type="component" value="Unassembled WGS sequence"/>
</dbReference>
<dbReference type="Pfam" id="PF02493">
    <property type="entry name" value="MORN"/>
    <property type="match status" value="4"/>
</dbReference>
<name>A0A9D9NPA6_9BACT</name>
<evidence type="ECO:0000256" key="2">
    <source>
        <dbReference type="SAM" id="SignalP"/>
    </source>
</evidence>
<dbReference type="PANTHER" id="PTHR43215">
    <property type="entry name" value="RADIAL SPOKE HEAD 1 HOMOLOG"/>
    <property type="match status" value="1"/>
</dbReference>
<reference evidence="3" key="1">
    <citation type="submission" date="2020-10" db="EMBL/GenBank/DDBJ databases">
        <authorList>
            <person name="Gilroy R."/>
        </authorList>
    </citation>
    <scope>NUCLEOTIDE SEQUENCE</scope>
    <source>
        <strain evidence="3">B3-1481</strain>
    </source>
</reference>
<dbReference type="SMART" id="SM00698">
    <property type="entry name" value="MORN"/>
    <property type="match status" value="4"/>
</dbReference>
<feature type="signal peptide" evidence="2">
    <location>
        <begin position="1"/>
        <end position="22"/>
    </location>
</feature>
<dbReference type="EMBL" id="JADILW010000066">
    <property type="protein sequence ID" value="MBO8480408.1"/>
    <property type="molecule type" value="Genomic_DNA"/>
</dbReference>
<evidence type="ECO:0008006" key="5">
    <source>
        <dbReference type="Google" id="ProtNLM"/>
    </source>
</evidence>
<protein>
    <recommendedName>
        <fullName evidence="5">BACON domain-containing protein</fullName>
    </recommendedName>
</protein>
<sequence length="877" mass="97219">MKIPATAALAALFLLCPAPLPAQISYQIYGNTMNFKPVGASELELQPGDYSGDLVIPAGIREDGKLYVVTSLGAGSLASSKIRTVIVPHTVTTLNDPFRDGSSVSTGLDSIKFFSWPVNFNGEVPDQTMSMIGLRNPDIEPGGNYITPAHVVEDKLPRYHLLSVRFNGKLGICSYGMNLIPYEYDDYGGMYFSGTDPDIAAVALEKNGKWGLVDFNGNALTPFKYNSLEDMGDAKKISRTIARAFDKFYGDSAPAAAGELARTLSYSGIPYIFYMTRSIPADSVSMEIFDQVDSLLDVGQTDAARSLYRRTAGHSSYSAEVESLFAEAGALTHETSNTEFIRDDFSYSGPVDEFGLMHGYGEAFVEEGKDGLSLFEKAIGTPFHYQVKKYSGLWVKGRKYGPFEVESYDVFQEGTRRDSTLLRKFSGYLVDGIPAGLCSLEYCYQDIADTSSLWKKYYGELDEDWNRVGTGACTSFGGVLYVGQWENDMPHGYGRMELPEGDLYEGQFLYGEFISGEVRISYADGSTFEGQVDTLRENGSWNGRGKLTFANGNTYEGEIRNSLKHGRGVLKETGGDFSDGIFEDDNFISGLVRMSYSDGSRYEGMLENKRYNGHGKFTLASGETLEGNFKDGSPFGDFVITDEEGNVRRETFGEAAYLNVNGRVELKETVSCSAQTRTYEVTTDWETFEVSGLPDWIELYSQSDGSFSLRISSNNSIHERSGRVLVKAGGMTVPIYIDQEADENAVYGEIKRTWENDALRGTGIFATNGKEIHLEFDVWNLLGKDCEAVAFFEFSTGQRLDDTNGQYRSSDGQVAALTRFRPAYEWTTYHDLTLYIPYAEMHLAPGQHNLRYIVQIFSGPGELVCSTDYIYCTVNIF</sequence>